<protein>
    <submittedName>
        <fullName evidence="3">Uncharacterized protein</fullName>
    </submittedName>
</protein>
<feature type="compositionally biased region" description="Basic and acidic residues" evidence="1">
    <location>
        <begin position="89"/>
        <end position="108"/>
    </location>
</feature>
<feature type="compositionally biased region" description="Polar residues" evidence="1">
    <location>
        <begin position="50"/>
        <end position="67"/>
    </location>
</feature>
<keyword evidence="4" id="KW-1185">Reference proteome</keyword>
<dbReference type="AlphaFoldDB" id="A0A8S1DPP8"/>
<feature type="region of interest" description="Disordered" evidence="1">
    <location>
        <begin position="152"/>
        <end position="206"/>
    </location>
</feature>
<feature type="region of interest" description="Disordered" evidence="1">
    <location>
        <begin position="1"/>
        <end position="108"/>
    </location>
</feature>
<accession>A0A8S1DPP8</accession>
<reference evidence="3 4" key="1">
    <citation type="submission" date="2020-04" db="EMBL/GenBank/DDBJ databases">
        <authorList>
            <person name="Alioto T."/>
            <person name="Alioto T."/>
            <person name="Gomez Garrido J."/>
        </authorList>
    </citation>
    <scope>NUCLEOTIDE SEQUENCE [LARGE SCALE GENOMIC DNA]</scope>
</reference>
<organism evidence="3 4">
    <name type="scientific">Cloeon dipterum</name>
    <dbReference type="NCBI Taxonomy" id="197152"/>
    <lineage>
        <taxon>Eukaryota</taxon>
        <taxon>Metazoa</taxon>
        <taxon>Ecdysozoa</taxon>
        <taxon>Arthropoda</taxon>
        <taxon>Hexapoda</taxon>
        <taxon>Insecta</taxon>
        <taxon>Pterygota</taxon>
        <taxon>Palaeoptera</taxon>
        <taxon>Ephemeroptera</taxon>
        <taxon>Pisciforma</taxon>
        <taxon>Baetidae</taxon>
        <taxon>Cloeon</taxon>
    </lineage>
</organism>
<feature type="compositionally biased region" description="Polar residues" evidence="1">
    <location>
        <begin position="153"/>
        <end position="166"/>
    </location>
</feature>
<dbReference type="EMBL" id="CADEPI010000101">
    <property type="protein sequence ID" value="CAB3374644.1"/>
    <property type="molecule type" value="Genomic_DNA"/>
</dbReference>
<dbReference type="EMBL" id="CADEPI010000347">
    <property type="protein sequence ID" value="CAB3384401.1"/>
    <property type="molecule type" value="Genomic_DNA"/>
</dbReference>
<gene>
    <name evidence="3" type="ORF">CLODIP_2_CD01254</name>
    <name evidence="2" type="ORF">CLODIP_2_CD13506</name>
</gene>
<dbReference type="OrthoDB" id="6417212at2759"/>
<evidence type="ECO:0000313" key="4">
    <source>
        <dbReference type="Proteomes" id="UP000494165"/>
    </source>
</evidence>
<evidence type="ECO:0000313" key="3">
    <source>
        <dbReference type="EMBL" id="CAB3384401.1"/>
    </source>
</evidence>
<evidence type="ECO:0000313" key="2">
    <source>
        <dbReference type="EMBL" id="CAB3374644.1"/>
    </source>
</evidence>
<sequence>MSERQIPHLRDIFGVPFDGIESSPRSRRRRRRHDDFHQLASHFDSMHVSGDSSGGTTDPDSAVSVGSSGEDEAMQQQQEKPVKSRKSSSKRDNEFGHRTLSQKDVRHLERHLSMKKTIRKKIMRDLQQAFVEDPSEFRVDPEQQGRREVNLIGNLNFNGPSQQSDANFLEILRDDDRDSGHSSPTRQSRRDSRQQHLDAARTDDNKRQTSFWKRFAFMGKSKR</sequence>
<dbReference type="Proteomes" id="UP000494165">
    <property type="component" value="Unassembled WGS sequence"/>
</dbReference>
<proteinExistence type="predicted"/>
<name>A0A8S1DPP8_9INSE</name>
<feature type="compositionally biased region" description="Basic and acidic residues" evidence="1">
    <location>
        <begin position="171"/>
        <end position="180"/>
    </location>
</feature>
<evidence type="ECO:0000256" key="1">
    <source>
        <dbReference type="SAM" id="MobiDB-lite"/>
    </source>
</evidence>
<feature type="compositionally biased region" description="Basic and acidic residues" evidence="1">
    <location>
        <begin position="1"/>
        <end position="11"/>
    </location>
</feature>
<comment type="caution">
    <text evidence="3">The sequence shown here is derived from an EMBL/GenBank/DDBJ whole genome shotgun (WGS) entry which is preliminary data.</text>
</comment>
<feature type="compositionally biased region" description="Basic and acidic residues" evidence="1">
    <location>
        <begin position="188"/>
        <end position="206"/>
    </location>
</feature>